<dbReference type="InterPro" id="IPR001789">
    <property type="entry name" value="Sig_transdc_resp-reg_receiver"/>
</dbReference>
<dbReference type="SUPFAM" id="SSF52172">
    <property type="entry name" value="CheY-like"/>
    <property type="match status" value="1"/>
</dbReference>
<sequence length="143" mass="16505">MTEVNAVTAHLLMLDDDPEDAFLVQTALKRLDLDWSFQHFQTCQAFRDYLNTDYALQVQQSRLLLLLDLNMPTKTGWEWLQELRADHRFDELVIIVLSTSDMAEEQARSLALGANAHIGKPDSVNDLARWLKSLYGRWIDKKG</sequence>
<reference evidence="3 4" key="1">
    <citation type="submission" date="2016-06" db="EMBL/GenBank/DDBJ databases">
        <authorList>
            <person name="Kjaerup R.B."/>
            <person name="Dalgaard T.S."/>
            <person name="Juul-Madsen H.R."/>
        </authorList>
    </citation>
    <scope>NUCLEOTIDE SEQUENCE [LARGE SCALE GENOMIC DNA]</scope>
    <source>
        <strain evidence="3 4">CECT 5080</strain>
    </source>
</reference>
<dbReference type="OrthoDB" id="9793549at2"/>
<dbReference type="PROSITE" id="PS50110">
    <property type="entry name" value="RESPONSE_REGULATORY"/>
    <property type="match status" value="1"/>
</dbReference>
<feature type="modified residue" description="4-aspartylphosphate" evidence="1">
    <location>
        <position position="68"/>
    </location>
</feature>
<evidence type="ECO:0000313" key="3">
    <source>
        <dbReference type="EMBL" id="SBS35833.1"/>
    </source>
</evidence>
<dbReference type="GO" id="GO:0000160">
    <property type="term" value="P:phosphorelay signal transduction system"/>
    <property type="evidence" value="ECO:0007669"/>
    <property type="project" value="InterPro"/>
</dbReference>
<name>A0A1A8TS87_9GAMM</name>
<dbReference type="RefSeq" id="WP_067206016.1">
    <property type="nucleotide sequence ID" value="NZ_FLOC01000024.1"/>
</dbReference>
<dbReference type="PANTHER" id="PTHR44520">
    <property type="entry name" value="RESPONSE REGULATOR RCP1-RELATED"/>
    <property type="match status" value="1"/>
</dbReference>
<dbReference type="Proteomes" id="UP000092627">
    <property type="component" value="Unassembled WGS sequence"/>
</dbReference>
<evidence type="ECO:0000259" key="2">
    <source>
        <dbReference type="PROSITE" id="PS50110"/>
    </source>
</evidence>
<dbReference type="InterPro" id="IPR052893">
    <property type="entry name" value="TCS_response_regulator"/>
</dbReference>
<gene>
    <name evidence="3" type="primary">rcp1</name>
    <name evidence="3" type="ORF">MAQ5080_03282</name>
</gene>
<dbReference type="AlphaFoldDB" id="A0A1A8TS87"/>
<keyword evidence="1" id="KW-0597">Phosphoprotein</keyword>
<accession>A0A1A8TS87</accession>
<protein>
    <submittedName>
        <fullName evidence="3">Response regulator rcp1</fullName>
    </submittedName>
</protein>
<evidence type="ECO:0000313" key="4">
    <source>
        <dbReference type="Proteomes" id="UP000092627"/>
    </source>
</evidence>
<dbReference type="InterPro" id="IPR011006">
    <property type="entry name" value="CheY-like_superfamily"/>
</dbReference>
<dbReference type="Pfam" id="PF00072">
    <property type="entry name" value="Response_reg"/>
    <property type="match status" value="1"/>
</dbReference>
<dbReference type="EMBL" id="FLOC01000024">
    <property type="protein sequence ID" value="SBS35833.1"/>
    <property type="molecule type" value="Genomic_DNA"/>
</dbReference>
<keyword evidence="4" id="KW-1185">Reference proteome</keyword>
<dbReference type="Gene3D" id="3.40.50.2300">
    <property type="match status" value="1"/>
</dbReference>
<organism evidence="3 4">
    <name type="scientific">Marinomonas aquimarina</name>
    <dbReference type="NCBI Taxonomy" id="295068"/>
    <lineage>
        <taxon>Bacteria</taxon>
        <taxon>Pseudomonadati</taxon>
        <taxon>Pseudomonadota</taxon>
        <taxon>Gammaproteobacteria</taxon>
        <taxon>Oceanospirillales</taxon>
        <taxon>Oceanospirillaceae</taxon>
        <taxon>Marinomonas</taxon>
    </lineage>
</organism>
<evidence type="ECO:0000256" key="1">
    <source>
        <dbReference type="PROSITE-ProRule" id="PRU00169"/>
    </source>
</evidence>
<dbReference type="PANTHER" id="PTHR44520:SF2">
    <property type="entry name" value="RESPONSE REGULATOR RCP1"/>
    <property type="match status" value="1"/>
</dbReference>
<proteinExistence type="predicted"/>
<dbReference type="SMART" id="SM00448">
    <property type="entry name" value="REC"/>
    <property type="match status" value="1"/>
</dbReference>
<dbReference type="STRING" id="295068.MAQ5080_03282"/>
<feature type="domain" description="Response regulatory" evidence="2">
    <location>
        <begin position="10"/>
        <end position="135"/>
    </location>
</feature>